<comment type="miscellaneous">
    <text evidence="15">In the RecBCD complex, RecB has a slow 3'-5' helicase, an exonuclease activity and loads RecA onto ssDNA, RecD has a fast 5'-3' helicase activity, while RecC stimulates the ATPase and processivity of the RecB helicase and contributes to recognition of the Chi site.</text>
</comment>
<comment type="catalytic activity">
    <reaction evidence="13 15">
        <text>Couples ATP hydrolysis with the unwinding of duplex DNA by translocating in the 3'-5' direction.</text>
        <dbReference type="EC" id="5.6.2.4"/>
    </reaction>
</comment>
<keyword evidence="8 15" id="KW-0067">ATP-binding</keyword>
<comment type="subunit">
    <text evidence="15">Heterotrimer of RecB, RecC and RecD. All subunits contribute to DNA-binding. Interacts with RecA.</text>
</comment>
<dbReference type="GO" id="GO:0009338">
    <property type="term" value="C:exodeoxyribonuclease V complex"/>
    <property type="evidence" value="ECO:0007669"/>
    <property type="project" value="TreeGrafter"/>
</dbReference>
<gene>
    <name evidence="15 19" type="primary">recB</name>
    <name evidence="19" type="ORF">FIV34_06375</name>
</gene>
<evidence type="ECO:0000256" key="3">
    <source>
        <dbReference type="ARBA" id="ARBA00022741"/>
    </source>
</evidence>
<comment type="catalytic activity">
    <reaction evidence="14 15">
        <text>ATP + H2O = ADP + phosphate + H(+)</text>
        <dbReference type="Rhea" id="RHEA:13065"/>
        <dbReference type="ChEBI" id="CHEBI:15377"/>
        <dbReference type="ChEBI" id="CHEBI:15378"/>
        <dbReference type="ChEBI" id="CHEBI:30616"/>
        <dbReference type="ChEBI" id="CHEBI:43474"/>
        <dbReference type="ChEBI" id="CHEBI:456216"/>
        <dbReference type="EC" id="5.6.2.4"/>
    </reaction>
</comment>
<keyword evidence="4 15" id="KW-0227">DNA damage</keyword>
<keyword evidence="2 15" id="KW-0479">Metal-binding</keyword>
<dbReference type="RefSeq" id="WP_139980776.1">
    <property type="nucleotide sequence ID" value="NZ_CP041046.1"/>
</dbReference>
<dbReference type="CDD" id="cd22352">
    <property type="entry name" value="RecB_C-like"/>
    <property type="match status" value="1"/>
</dbReference>
<evidence type="ECO:0000256" key="14">
    <source>
        <dbReference type="ARBA" id="ARBA00048988"/>
    </source>
</evidence>
<feature type="binding site" evidence="15">
    <location>
        <position position="1108"/>
    </location>
    <ligand>
        <name>Mg(2+)</name>
        <dbReference type="ChEBI" id="CHEBI:18420"/>
    </ligand>
</feature>
<keyword evidence="7 15" id="KW-0269">Exonuclease</keyword>
<dbReference type="AlphaFoldDB" id="A0A4Y5Z0Q1"/>
<dbReference type="PANTHER" id="PTHR11070">
    <property type="entry name" value="UVRD / RECB / PCRA DNA HELICASE FAMILY MEMBER"/>
    <property type="match status" value="1"/>
</dbReference>
<evidence type="ECO:0000256" key="8">
    <source>
        <dbReference type="ARBA" id="ARBA00022840"/>
    </source>
</evidence>
<dbReference type="InterPro" id="IPR000212">
    <property type="entry name" value="DNA_helicase_UvrD/REP"/>
</dbReference>
<feature type="binding site" evidence="16">
    <location>
        <begin position="23"/>
        <end position="30"/>
    </location>
    <ligand>
        <name>ATP</name>
        <dbReference type="ChEBI" id="CHEBI:30616"/>
    </ligand>
</feature>
<evidence type="ECO:0000256" key="16">
    <source>
        <dbReference type="PROSITE-ProRule" id="PRU00560"/>
    </source>
</evidence>
<dbReference type="Gene3D" id="1.10.3170.10">
    <property type="entry name" value="Recbcd, chain B, domain 2"/>
    <property type="match status" value="1"/>
</dbReference>
<evidence type="ECO:0000256" key="4">
    <source>
        <dbReference type="ARBA" id="ARBA00022763"/>
    </source>
</evidence>
<dbReference type="GO" id="GO:0000287">
    <property type="term" value="F:magnesium ion binding"/>
    <property type="evidence" value="ECO:0007669"/>
    <property type="project" value="UniProtKB-UniRule"/>
</dbReference>
<dbReference type="Proteomes" id="UP000316093">
    <property type="component" value="Chromosome"/>
</dbReference>
<dbReference type="HAMAP" id="MF_01485">
    <property type="entry name" value="RecB"/>
    <property type="match status" value="1"/>
</dbReference>
<keyword evidence="10 15" id="KW-0238">DNA-binding</keyword>
<dbReference type="GO" id="GO:0005524">
    <property type="term" value="F:ATP binding"/>
    <property type="evidence" value="ECO:0007669"/>
    <property type="project" value="UniProtKB-UniRule"/>
</dbReference>
<feature type="region of interest" description="DNA-binding and helicase activity, interacts with RecC" evidence="15">
    <location>
        <begin position="1"/>
        <end position="879"/>
    </location>
</feature>
<evidence type="ECO:0000256" key="13">
    <source>
        <dbReference type="ARBA" id="ARBA00034617"/>
    </source>
</evidence>
<dbReference type="GO" id="GO:0003677">
    <property type="term" value="F:DNA binding"/>
    <property type="evidence" value="ECO:0007669"/>
    <property type="project" value="UniProtKB-UniRule"/>
</dbReference>
<accession>A0A4Y5Z0Q1</accession>
<proteinExistence type="inferred from homology"/>
<dbReference type="GO" id="GO:0008854">
    <property type="term" value="F:exodeoxyribonuclease V activity"/>
    <property type="evidence" value="ECO:0007669"/>
    <property type="project" value="UniProtKB-EC"/>
</dbReference>
<dbReference type="KEGG" id="lpy:FIV34_06375"/>
<feature type="binding site" evidence="15">
    <location>
        <position position="987"/>
    </location>
    <ligand>
        <name>Mg(2+)</name>
        <dbReference type="ChEBI" id="CHEBI:18420"/>
    </ligand>
</feature>
<keyword evidence="6 15" id="KW-0347">Helicase</keyword>
<feature type="domain" description="UvrD-like helicase C-terminal" evidence="18">
    <location>
        <begin position="497"/>
        <end position="766"/>
    </location>
</feature>
<evidence type="ECO:0000256" key="6">
    <source>
        <dbReference type="ARBA" id="ARBA00022806"/>
    </source>
</evidence>
<dbReference type="InterPro" id="IPR004586">
    <property type="entry name" value="RecB"/>
</dbReference>
<comment type="domain">
    <text evidence="15">The C-terminal domain has nuclease activity and interacts with RecD. It interacts with RecA, facilitating its loading onto ssDNA.</text>
</comment>
<dbReference type="GO" id="GO:0000724">
    <property type="term" value="P:double-strand break repair via homologous recombination"/>
    <property type="evidence" value="ECO:0007669"/>
    <property type="project" value="UniProtKB-UniRule"/>
</dbReference>
<organism evidence="19 20">
    <name type="scientific">Luteibacter pinisoli</name>
    <dbReference type="NCBI Taxonomy" id="2589080"/>
    <lineage>
        <taxon>Bacteria</taxon>
        <taxon>Pseudomonadati</taxon>
        <taxon>Pseudomonadota</taxon>
        <taxon>Gammaproteobacteria</taxon>
        <taxon>Lysobacterales</taxon>
        <taxon>Rhodanobacteraceae</taxon>
        <taxon>Luteibacter</taxon>
    </lineage>
</organism>
<dbReference type="EC" id="5.6.2.4" evidence="15"/>
<dbReference type="EC" id="3.1.11.5" evidence="15"/>
<evidence type="ECO:0000256" key="10">
    <source>
        <dbReference type="ARBA" id="ARBA00023125"/>
    </source>
</evidence>
<dbReference type="OrthoDB" id="9810135at2"/>
<dbReference type="GO" id="GO:0016887">
    <property type="term" value="F:ATP hydrolysis activity"/>
    <property type="evidence" value="ECO:0007669"/>
    <property type="project" value="RHEA"/>
</dbReference>
<evidence type="ECO:0000256" key="11">
    <source>
        <dbReference type="ARBA" id="ARBA00023204"/>
    </source>
</evidence>
<dbReference type="PROSITE" id="PS51198">
    <property type="entry name" value="UVRD_HELICASE_ATP_BIND"/>
    <property type="match status" value="1"/>
</dbReference>
<name>A0A4Y5Z0Q1_9GAMM</name>
<evidence type="ECO:0000313" key="20">
    <source>
        <dbReference type="Proteomes" id="UP000316093"/>
    </source>
</evidence>
<dbReference type="InterPro" id="IPR027417">
    <property type="entry name" value="P-loop_NTPase"/>
</dbReference>
<keyword evidence="20" id="KW-1185">Reference proteome</keyword>
<comment type="catalytic activity">
    <reaction evidence="15">
        <text>Exonucleolytic cleavage (in the presence of ATP) in either 5'- to 3'- or 3'- to 5'-direction to yield 5'-phosphooligonucleotides.</text>
        <dbReference type="EC" id="3.1.11.5"/>
    </reaction>
</comment>
<dbReference type="NCBIfam" id="TIGR00609">
    <property type="entry name" value="recB"/>
    <property type="match status" value="1"/>
</dbReference>
<feature type="binding site" evidence="15">
    <location>
        <position position="1121"/>
    </location>
    <ligand>
        <name>Mg(2+)</name>
        <dbReference type="ChEBI" id="CHEBI:18420"/>
    </ligand>
</feature>
<dbReference type="InterPro" id="IPR011604">
    <property type="entry name" value="PDDEXK-like_dom_sf"/>
</dbReference>
<evidence type="ECO:0000259" key="18">
    <source>
        <dbReference type="PROSITE" id="PS51217"/>
    </source>
</evidence>
<keyword evidence="11 15" id="KW-0234">DNA repair</keyword>
<dbReference type="Gene3D" id="3.90.320.10">
    <property type="match status" value="1"/>
</dbReference>
<evidence type="ECO:0000256" key="15">
    <source>
        <dbReference type="HAMAP-Rule" id="MF_01485"/>
    </source>
</evidence>
<dbReference type="PROSITE" id="PS51217">
    <property type="entry name" value="UVRD_HELICASE_CTER"/>
    <property type="match status" value="1"/>
</dbReference>
<dbReference type="Pfam" id="PF13361">
    <property type="entry name" value="UvrD_C"/>
    <property type="match status" value="1"/>
</dbReference>
<evidence type="ECO:0000256" key="5">
    <source>
        <dbReference type="ARBA" id="ARBA00022801"/>
    </source>
</evidence>
<keyword evidence="12 15" id="KW-0413">Isomerase</keyword>
<keyword evidence="9 15" id="KW-0460">Magnesium</keyword>
<keyword evidence="1 15" id="KW-0540">Nuclease</keyword>
<feature type="active site" description="For nuclease activity" evidence="15">
    <location>
        <position position="1121"/>
    </location>
</feature>
<feature type="region of interest" description="Nuclease activity, interacts with RecD and RecA" evidence="15">
    <location>
        <begin position="927"/>
        <end position="1217"/>
    </location>
</feature>
<dbReference type="InterPro" id="IPR014017">
    <property type="entry name" value="DNA_helicase_UvrD-like_C"/>
</dbReference>
<comment type="function">
    <text evidence="15">A helicase/nuclease that prepares dsDNA breaks (DSB) for recombinational DNA repair. Binds to DSBs and unwinds DNA via a highly rapid and processive ATP-dependent bidirectional helicase activity. Unwinds dsDNA until it encounters a Chi (crossover hotspot instigator) sequence from the 3' direction. Cuts ssDNA a few nucleotides 3' to the Chi site. The properties and activities of the enzyme are changed at Chi. The Chi-altered holoenzyme produces a long 3'-ssDNA overhang and facilitates RecA-binding to the ssDNA for homologous DNA recombination and repair. Holoenzyme degrades any linearized DNA that is unable to undergo homologous recombination. In the holoenzyme this subunit contributes ATPase, 3'-5' helicase, exonuclease activity and loads RecA onto ssDNA.</text>
</comment>
<evidence type="ECO:0000256" key="2">
    <source>
        <dbReference type="ARBA" id="ARBA00022723"/>
    </source>
</evidence>
<keyword evidence="3 15" id="KW-0547">Nucleotide-binding</keyword>
<feature type="domain" description="UvrD-like helicase ATP-binding" evidence="17">
    <location>
        <begin position="2"/>
        <end position="463"/>
    </location>
</feature>
<dbReference type="GO" id="GO:0005829">
    <property type="term" value="C:cytosol"/>
    <property type="evidence" value="ECO:0007669"/>
    <property type="project" value="TreeGrafter"/>
</dbReference>
<comment type="similarity">
    <text evidence="15">Belongs to the helicase family. UvrD subfamily.</text>
</comment>
<comment type="cofactor">
    <cofactor evidence="15">
        <name>Mg(2+)</name>
        <dbReference type="ChEBI" id="CHEBI:18420"/>
    </cofactor>
    <text evidence="15">Binds 1 Mg(2+) ion per subunit.</text>
</comment>
<dbReference type="SUPFAM" id="SSF52980">
    <property type="entry name" value="Restriction endonuclease-like"/>
    <property type="match status" value="1"/>
</dbReference>
<dbReference type="SUPFAM" id="SSF52540">
    <property type="entry name" value="P-loop containing nucleoside triphosphate hydrolases"/>
    <property type="match status" value="1"/>
</dbReference>
<dbReference type="InterPro" id="IPR014016">
    <property type="entry name" value="UvrD-like_ATP-bd"/>
</dbReference>
<reference evidence="19 20" key="1">
    <citation type="submission" date="2019-06" db="EMBL/GenBank/DDBJ databases">
        <title>A complete genome sequence for Luteibacter pinisoli MAH-14.</title>
        <authorList>
            <person name="Baltrus D.A."/>
        </authorList>
    </citation>
    <scope>NUCLEOTIDE SEQUENCE [LARGE SCALE GENOMIC DNA]</scope>
    <source>
        <strain evidence="19 20">MAH-14</strain>
    </source>
</reference>
<evidence type="ECO:0000256" key="12">
    <source>
        <dbReference type="ARBA" id="ARBA00023235"/>
    </source>
</evidence>
<protein>
    <recommendedName>
        <fullName evidence="15">RecBCD enzyme subunit RecB</fullName>
        <ecNumber evidence="15">3.1.11.5</ecNumber>
        <ecNumber evidence="15">5.6.2.4</ecNumber>
    </recommendedName>
    <alternativeName>
        <fullName evidence="15">DNA 3'-5' helicase subunit RecB</fullName>
    </alternativeName>
    <alternativeName>
        <fullName evidence="15">Exonuclease V subunit RecB</fullName>
        <shortName evidence="15">ExoV subunit RecB</shortName>
    </alternativeName>
    <alternativeName>
        <fullName evidence="15">Helicase/nuclease RecBCD subunit RecB</fullName>
    </alternativeName>
</protein>
<evidence type="ECO:0000259" key="17">
    <source>
        <dbReference type="PROSITE" id="PS51198"/>
    </source>
</evidence>
<dbReference type="Pfam" id="PF00580">
    <property type="entry name" value="UvrD-helicase"/>
    <property type="match status" value="1"/>
</dbReference>
<evidence type="ECO:0000256" key="9">
    <source>
        <dbReference type="ARBA" id="ARBA00022842"/>
    </source>
</evidence>
<sequence length="1217" mass="134485">MTFAVEPLEPLALPLNGVRLIEASAGTGKTWTIAALYVRAVLGHGVPQPLLPPQILVVTFTEAATQELRERIRARLVASAIAFRSGESTEPLMRELIAAYAPEQRSACARRLELAAQWMDEAAIFTIHGWSQRMLTQHAFGSGHAFAQTLEPDESELLAECVRDYWRQTFYPLDEATLAAVQAEWRTPDDLLRSLKPLLGAGEATLRVDGAVLGHGDGLDAVLAERKAWDDEDSRRMGDAARAWRDDADDLSALLVGAVASKTLHNGWYKPDRMPADMAAMRRWAQSAEPGGFDIARYATSRLAKATGKGKDRPEHPAFGALEHWNEWQASRVAVRHVILADAVERVRERFATQKRRRAQIGFDDLLLRLDRALTGASGVDLAATIRRQYPLALIDEFQDTDPLQYRIFRTVYAAAPDTALLLIGDPKQAIYAFRGADIHTYLSARAEASPPHYSLDTNFRSTQGMVDAVNAVFSHGERHASGAFHFEDRGLPFAPVLAHGRAEHFVRHGETQPALQLWLLDDEQPVGVRIYRKEMAAACGSEIVRLLGEAARGEAGFTPSDGPARPLRPADIAVLVRSHAEAAEVRAALAERRVRSVFLSDRDSVWESVEATDLLFWLRAVAEPSSDLAMRAALATRTLHLGFGELERLNVEERHWEARGQQFMALRDVWRHAGVLAMLHRMLHVFDLPARLLSLDGGERALTNVLHLAELLQQAAATLDGEQALIRYLSERLADTASHHGDDQIVRLESDDDLVKVITIHKSKGLEYPLVFLPFVCASGKARAGQGYRYHDGEGMSLELLSEKQGGVAVSEAKEAAERAALQEDLRLLYVALTRARHACWLGIAPVAAGNAKKPQVHRSAFGHLLTGGAEIDNGAIAGLLAALAKGQPSIAVDYMPAPDDTRYVAPVRDDKLLPPREPEIARAEPWRIASYSGLRYAEAEEDVPAPETAIDDVIVEYATEPVATVADPSSIHGFERGAEAGTFLHDLLEWIADEGFAAIACDRARLRDTVARRCERRGWDGAIDLLTDWLLVLLATPMTLPDGSTLALGQLDDTTRYRAELEFLFEARRVDTLALDRIVREHTLGGATRPALTSDTLNGMLKGFIDLIIEHEGRWYVVDYKSNWLGADEHAYTPDAMRLSILDSRYELQYALYLLALHRLLRTRLGPAYDYDTHVGGAVYVYLRGVDGRGHGVHVERPPRAMIEAMDRLFEGATA</sequence>
<dbReference type="InterPro" id="IPR011335">
    <property type="entry name" value="Restrct_endonuc-II-like"/>
</dbReference>
<evidence type="ECO:0000313" key="19">
    <source>
        <dbReference type="EMBL" id="QDE38852.1"/>
    </source>
</evidence>
<dbReference type="GO" id="GO:0043138">
    <property type="term" value="F:3'-5' DNA helicase activity"/>
    <property type="evidence" value="ECO:0007669"/>
    <property type="project" value="UniProtKB-UniRule"/>
</dbReference>
<dbReference type="EMBL" id="CP041046">
    <property type="protein sequence ID" value="QDE38852.1"/>
    <property type="molecule type" value="Genomic_DNA"/>
</dbReference>
<dbReference type="InterPro" id="IPR038726">
    <property type="entry name" value="PDDEXK_AddAB-type"/>
</dbReference>
<dbReference type="Gene3D" id="1.10.486.10">
    <property type="entry name" value="PCRA, domain 4"/>
    <property type="match status" value="1"/>
</dbReference>
<dbReference type="Gene3D" id="3.40.50.300">
    <property type="entry name" value="P-loop containing nucleotide triphosphate hydrolases"/>
    <property type="match status" value="2"/>
</dbReference>
<dbReference type="PANTHER" id="PTHR11070:SF23">
    <property type="entry name" value="RECBCD ENZYME SUBUNIT RECB"/>
    <property type="match status" value="1"/>
</dbReference>
<dbReference type="Pfam" id="PF12705">
    <property type="entry name" value="PDDEXK_1"/>
    <property type="match status" value="1"/>
</dbReference>
<comment type="domain">
    <text evidence="15">The N-terminal DNA-binding domain is a ssDNA-dependent ATPase and has ATP-dependent 3'-5' helicase function. This domain interacts with RecC.</text>
</comment>
<evidence type="ECO:0000256" key="7">
    <source>
        <dbReference type="ARBA" id="ARBA00022839"/>
    </source>
</evidence>
<keyword evidence="5 15" id="KW-0378">Hydrolase</keyword>
<evidence type="ECO:0000256" key="1">
    <source>
        <dbReference type="ARBA" id="ARBA00022722"/>
    </source>
</evidence>